<accession>A0ABN2PU03</accession>
<protein>
    <submittedName>
        <fullName evidence="2">SDR family oxidoreductase</fullName>
    </submittedName>
</protein>
<dbReference type="Gene3D" id="3.90.25.10">
    <property type="entry name" value="UDP-galactose 4-epimerase, domain 1"/>
    <property type="match status" value="1"/>
</dbReference>
<dbReference type="Pfam" id="PF13460">
    <property type="entry name" value="NAD_binding_10"/>
    <property type="match status" value="1"/>
</dbReference>
<proteinExistence type="predicted"/>
<dbReference type="InterPro" id="IPR052718">
    <property type="entry name" value="NmrA-type_oxidoreductase"/>
</dbReference>
<evidence type="ECO:0000313" key="3">
    <source>
        <dbReference type="Proteomes" id="UP001501612"/>
    </source>
</evidence>
<dbReference type="InterPro" id="IPR036291">
    <property type="entry name" value="NAD(P)-bd_dom_sf"/>
</dbReference>
<dbReference type="Proteomes" id="UP001501612">
    <property type="component" value="Unassembled WGS sequence"/>
</dbReference>
<gene>
    <name evidence="2" type="ORF">GCM10009737_34010</name>
</gene>
<dbReference type="PANTHER" id="PTHR47129:SF1">
    <property type="entry name" value="NMRA-LIKE DOMAIN-CONTAINING PROTEIN"/>
    <property type="match status" value="1"/>
</dbReference>
<dbReference type="Gene3D" id="3.40.50.720">
    <property type="entry name" value="NAD(P)-binding Rossmann-like Domain"/>
    <property type="match status" value="1"/>
</dbReference>
<organism evidence="2 3">
    <name type="scientific">Nocardioides lentus</name>
    <dbReference type="NCBI Taxonomy" id="338077"/>
    <lineage>
        <taxon>Bacteria</taxon>
        <taxon>Bacillati</taxon>
        <taxon>Actinomycetota</taxon>
        <taxon>Actinomycetes</taxon>
        <taxon>Propionibacteriales</taxon>
        <taxon>Nocardioidaceae</taxon>
        <taxon>Nocardioides</taxon>
    </lineage>
</organism>
<reference evidence="2 3" key="1">
    <citation type="journal article" date="2019" name="Int. J. Syst. Evol. Microbiol.">
        <title>The Global Catalogue of Microorganisms (GCM) 10K type strain sequencing project: providing services to taxonomists for standard genome sequencing and annotation.</title>
        <authorList>
            <consortium name="The Broad Institute Genomics Platform"/>
            <consortium name="The Broad Institute Genome Sequencing Center for Infectious Disease"/>
            <person name="Wu L."/>
            <person name="Ma J."/>
        </authorList>
    </citation>
    <scope>NUCLEOTIDE SEQUENCE [LARGE SCALE GENOMIC DNA]</scope>
    <source>
        <strain evidence="2 3">JCM 14046</strain>
    </source>
</reference>
<comment type="caution">
    <text evidence="2">The sequence shown here is derived from an EMBL/GenBank/DDBJ whole genome shotgun (WGS) entry which is preliminary data.</text>
</comment>
<keyword evidence="3" id="KW-1185">Reference proteome</keyword>
<dbReference type="PANTHER" id="PTHR47129">
    <property type="entry name" value="QUINONE OXIDOREDUCTASE 2"/>
    <property type="match status" value="1"/>
</dbReference>
<feature type="domain" description="NAD(P)-binding" evidence="1">
    <location>
        <begin position="8"/>
        <end position="158"/>
    </location>
</feature>
<dbReference type="EMBL" id="BAAAMY010000012">
    <property type="protein sequence ID" value="GAA1929311.1"/>
    <property type="molecule type" value="Genomic_DNA"/>
</dbReference>
<dbReference type="InterPro" id="IPR016040">
    <property type="entry name" value="NAD(P)-bd_dom"/>
</dbReference>
<sequence>MSIVVTAASGQLGRAVVTSLLDRGAAPADVVATSRRPESLADLADRGVQVRRADYSEPATLTEALAGAERVLLVSGDEFGRRVTQHTAVVEAAVAAGAGLLAYTSAPHAATTSLALAAEHAATERVLVGSPIDHVLLRNAWYVENYTGQLATYREHGLVGATGEGRVSLALRREYAEAAAAVLLGEGHAGATYELGGEAVTLAELAAVIGDVTGEPIGHTDVPVAQLEQILLGADLPASAAATFADVDRGIAAGELLVPTDDLTRLLGRAPLSTTDAVREALAG</sequence>
<dbReference type="RefSeq" id="WP_344008844.1">
    <property type="nucleotide sequence ID" value="NZ_BAAAMY010000012.1"/>
</dbReference>
<evidence type="ECO:0000259" key="1">
    <source>
        <dbReference type="Pfam" id="PF13460"/>
    </source>
</evidence>
<dbReference type="SUPFAM" id="SSF51735">
    <property type="entry name" value="NAD(P)-binding Rossmann-fold domains"/>
    <property type="match status" value="1"/>
</dbReference>
<evidence type="ECO:0000313" key="2">
    <source>
        <dbReference type="EMBL" id="GAA1929311.1"/>
    </source>
</evidence>
<name>A0ABN2PU03_9ACTN</name>